<sequence length="389" mass="43375">MKYLTLVAVFYVHTLLVAGVTDKIFCYYGSWAYYRNIGKVATTDLNTTLCTHIIYTFIGITKNAEVKLLDAWLDVTMGGIKNTVALKERNANLKVLFAIGGWNEGAGAFSLIAADADLRKSFGRNAVNFIKEHNLDGMDVDWRYPGDNKGRPEDKQNFVLLLEELRNVFDEHGYILSAALSGTREQREISYDVTNINRHLHFMNIMIYDLHGSWEGKTGPHAPFTASSDDISHLNVISIIDEWIQAGASASKLLLGIPFYGRSFTLKDVNNHGMDAPTTGAGNAGVATRESGSLSYAEICSNIKNSGWKEEYDKSRHAYYSYHGNQWVGYDNIHSVREKVSYAITKGLAGVMVRTIDQDDVKNECGGGTWTLLTAIKKRLQLVQPQMYG</sequence>
<dbReference type="Gene3D" id="3.20.20.80">
    <property type="entry name" value="Glycosidases"/>
    <property type="match status" value="1"/>
</dbReference>
<dbReference type="GO" id="GO:0005576">
    <property type="term" value="C:extracellular region"/>
    <property type="evidence" value="ECO:0007669"/>
    <property type="project" value="TreeGrafter"/>
</dbReference>
<keyword evidence="7" id="KW-1185">Reference proteome</keyword>
<dbReference type="AlphaFoldDB" id="A0A7R8UFP0"/>
<evidence type="ECO:0000256" key="4">
    <source>
        <dbReference type="ARBA" id="ARBA00023295"/>
    </source>
</evidence>
<feature type="domain" description="GH18" evidence="5">
    <location>
        <begin position="22"/>
        <end position="383"/>
    </location>
</feature>
<keyword evidence="1" id="KW-0732">Signal</keyword>
<dbReference type="PANTHER" id="PTHR11177">
    <property type="entry name" value="CHITINASE"/>
    <property type="match status" value="1"/>
</dbReference>
<evidence type="ECO:0000313" key="7">
    <source>
        <dbReference type="Proteomes" id="UP000594454"/>
    </source>
</evidence>
<keyword evidence="4" id="KW-0326">Glycosidase</keyword>
<accession>A0A7R8UFP0</accession>
<dbReference type="SUPFAM" id="SSF51445">
    <property type="entry name" value="(Trans)glycosidases"/>
    <property type="match status" value="1"/>
</dbReference>
<evidence type="ECO:0000313" key="6">
    <source>
        <dbReference type="EMBL" id="CAD7079162.1"/>
    </source>
</evidence>
<dbReference type="FunFam" id="3.10.50.10:FF:000003">
    <property type="entry name" value="Class V chitinase CHIT5b"/>
    <property type="match status" value="1"/>
</dbReference>
<organism evidence="6 7">
    <name type="scientific">Hermetia illucens</name>
    <name type="common">Black soldier fly</name>
    <dbReference type="NCBI Taxonomy" id="343691"/>
    <lineage>
        <taxon>Eukaryota</taxon>
        <taxon>Metazoa</taxon>
        <taxon>Ecdysozoa</taxon>
        <taxon>Arthropoda</taxon>
        <taxon>Hexapoda</taxon>
        <taxon>Insecta</taxon>
        <taxon>Pterygota</taxon>
        <taxon>Neoptera</taxon>
        <taxon>Endopterygota</taxon>
        <taxon>Diptera</taxon>
        <taxon>Brachycera</taxon>
        <taxon>Stratiomyomorpha</taxon>
        <taxon>Stratiomyidae</taxon>
        <taxon>Hermetiinae</taxon>
        <taxon>Hermetia</taxon>
    </lineage>
</organism>
<dbReference type="PANTHER" id="PTHR11177:SF360">
    <property type="entry name" value="CHITINASE 4-RELATED"/>
    <property type="match status" value="1"/>
</dbReference>
<gene>
    <name evidence="6" type="ORF">HERILL_LOCUS2393</name>
</gene>
<dbReference type="Gene3D" id="3.10.50.10">
    <property type="match status" value="1"/>
</dbReference>
<evidence type="ECO:0000256" key="3">
    <source>
        <dbReference type="ARBA" id="ARBA00023180"/>
    </source>
</evidence>
<keyword evidence="2" id="KW-0378">Hydrolase</keyword>
<name>A0A7R8UFP0_HERIL</name>
<dbReference type="OMA" id="SYPESKY"/>
<evidence type="ECO:0000256" key="2">
    <source>
        <dbReference type="ARBA" id="ARBA00022801"/>
    </source>
</evidence>
<dbReference type="GO" id="GO:0005975">
    <property type="term" value="P:carbohydrate metabolic process"/>
    <property type="evidence" value="ECO:0007669"/>
    <property type="project" value="InterPro"/>
</dbReference>
<dbReference type="EMBL" id="LR899009">
    <property type="protein sequence ID" value="CAD7079162.1"/>
    <property type="molecule type" value="Genomic_DNA"/>
</dbReference>
<keyword evidence="3" id="KW-0325">Glycoprotein</keyword>
<dbReference type="InterPro" id="IPR011583">
    <property type="entry name" value="Chitinase_II/V-like_cat"/>
</dbReference>
<dbReference type="GO" id="GO:0004568">
    <property type="term" value="F:chitinase activity"/>
    <property type="evidence" value="ECO:0007669"/>
    <property type="project" value="TreeGrafter"/>
</dbReference>
<dbReference type="OrthoDB" id="73875at2759"/>
<dbReference type="InParanoid" id="A0A7R8UFP0"/>
<evidence type="ECO:0000256" key="1">
    <source>
        <dbReference type="ARBA" id="ARBA00022729"/>
    </source>
</evidence>
<protein>
    <recommendedName>
        <fullName evidence="5">GH18 domain-containing protein</fullName>
    </recommendedName>
</protein>
<dbReference type="InterPro" id="IPR001223">
    <property type="entry name" value="Glyco_hydro18_cat"/>
</dbReference>
<dbReference type="Proteomes" id="UP000594454">
    <property type="component" value="Chromosome 1"/>
</dbReference>
<evidence type="ECO:0000259" key="5">
    <source>
        <dbReference type="PROSITE" id="PS51910"/>
    </source>
</evidence>
<dbReference type="GO" id="GO:0008061">
    <property type="term" value="F:chitin binding"/>
    <property type="evidence" value="ECO:0007669"/>
    <property type="project" value="InterPro"/>
</dbReference>
<reference evidence="6 7" key="1">
    <citation type="submission" date="2020-11" db="EMBL/GenBank/DDBJ databases">
        <authorList>
            <person name="Wallbank WR R."/>
            <person name="Pardo Diaz C."/>
            <person name="Kozak K."/>
            <person name="Martin S."/>
            <person name="Jiggins C."/>
            <person name="Moest M."/>
            <person name="Warren A I."/>
            <person name="Generalovic N T."/>
            <person name="Byers J.R.P. K."/>
            <person name="Montejo-Kovacevich G."/>
            <person name="Yen C E."/>
        </authorList>
    </citation>
    <scope>NUCLEOTIDE SEQUENCE [LARGE SCALE GENOMIC DNA]</scope>
</reference>
<dbReference type="InterPro" id="IPR029070">
    <property type="entry name" value="Chitinase_insertion_sf"/>
</dbReference>
<dbReference type="PROSITE" id="PS51910">
    <property type="entry name" value="GH18_2"/>
    <property type="match status" value="1"/>
</dbReference>
<proteinExistence type="predicted"/>
<dbReference type="GO" id="GO:0006032">
    <property type="term" value="P:chitin catabolic process"/>
    <property type="evidence" value="ECO:0007669"/>
    <property type="project" value="TreeGrafter"/>
</dbReference>
<dbReference type="InterPro" id="IPR017853">
    <property type="entry name" value="GH"/>
</dbReference>
<dbReference type="InterPro" id="IPR050314">
    <property type="entry name" value="Glycosyl_Hydrlase_18"/>
</dbReference>
<dbReference type="SMART" id="SM00636">
    <property type="entry name" value="Glyco_18"/>
    <property type="match status" value="1"/>
</dbReference>
<dbReference type="Pfam" id="PF00704">
    <property type="entry name" value="Glyco_hydro_18"/>
    <property type="match status" value="1"/>
</dbReference>
<dbReference type="SUPFAM" id="SSF54556">
    <property type="entry name" value="Chitinase insertion domain"/>
    <property type="match status" value="1"/>
</dbReference>